<dbReference type="InterPro" id="IPR027417">
    <property type="entry name" value="P-loop_NTPase"/>
</dbReference>
<dbReference type="InterPro" id="IPR011047">
    <property type="entry name" value="Quinoprotein_ADH-like_sf"/>
</dbReference>
<evidence type="ECO:0000313" key="4">
    <source>
        <dbReference type="EMBL" id="KAF9789722.1"/>
    </source>
</evidence>
<dbReference type="InterPro" id="IPR015943">
    <property type="entry name" value="WD40/YVTN_repeat-like_dom_sf"/>
</dbReference>
<feature type="domain" description="Nephrocystin 3-like N-terminal" evidence="3">
    <location>
        <begin position="271"/>
        <end position="416"/>
    </location>
</feature>
<evidence type="ECO:0000256" key="1">
    <source>
        <dbReference type="ARBA" id="ARBA00022737"/>
    </source>
</evidence>
<dbReference type="SUPFAM" id="SSF52540">
    <property type="entry name" value="P-loop containing nucleoside triphosphate hydrolases"/>
    <property type="match status" value="1"/>
</dbReference>
<keyword evidence="1" id="KW-0677">Repeat</keyword>
<gene>
    <name evidence="4" type="ORF">BJ322DRAFT_1178577</name>
</gene>
<evidence type="ECO:0000313" key="5">
    <source>
        <dbReference type="Proteomes" id="UP000736335"/>
    </source>
</evidence>
<feature type="compositionally biased region" description="Polar residues" evidence="2">
    <location>
        <begin position="13"/>
        <end position="22"/>
    </location>
</feature>
<sequence>MLSLRKFIKRTTSGLLGDSPTTAAGHPEAPVPNTRGERDRPYQELNADRPDSIAILGGEESTYAVRGIEQGDRHTRGSSGHMRQEDEPAVESEIPEQGPSYTTLGALDIPTDVEEAAGEYASLKSLQRLISAVYANHQESVAARNRVEGILSRVASLDKQSATQSDDESEQEGRDDVIRELKHTEKQLRSLSKEPTPQWLIEYGGDIFGPLERLREAIIRYQVRQMEICQEKESHKLIISGESAVLDKLPYAQRAEYRHGDRDHCLEGTHSTILDDIESWTREPQGRPVYWLNGLAGTGKTTIAQTVAERFFADGKLGASFFCSRDSESRRNLHIIFPTIAVQLARRHAEFRSILVPLVCSDPLIAHQSLYAQMEKLIVQPLLKSAISTVIVIDALSECEDDEPASAILDVLARLMVQIPKVNLPPLRDATRVYTLQVNENQVKRDIRLFYKHNLAEISRRYGLGDWPTEKQLGLLCDRAEGLFVYAAITIKFIGPENEDPKARLDRLIQSGGSVSEEKDKPKPSTILDSLYMSILDGAFGGDDPANDSVIRSVLGALALATNPLSPSTIAALLDFDIEDVSALLSSVHSLLILPEDINQPVRPFHKSFHEFIVDAARCTNPRFCVSPPDQHTELLAGCLRLMKTRLRQNMCGLQGGVINAEVTNLKERAEQYIGGALEYACRSWHKHLGSTQKSKIAPVLHDSLEKDILFLLEEKFLFWLEALSVFSATREAVDALKTAEKWLDSSRTLDLAGDYLRFVLTFFGVISASAPHIYISALPLSPKKSLVRQLYYERCVDRPLVRVVRGLPSSWDPILATAYHEDFRGVATWSPSGRLIAIAKSTTIEILDAATLERLITFNSPQNTIHRQLCFSPEDRVLTQFYRGKLTSWDLRTGSPFGTASSEEWNARLEDSFSFTYSKDGRILAVSGISSRYPSLIDTYDLLFGTHTRSCRAPERRLVTPIWTEGEYLRFVTVKQGAITIWEAAFTSVHTPKSIESLPAPDEIADAKDENWLFLPARSLLAFTARGMVLVWDAQAPRFLLKPRSTPTSRIPNVCKMSFSSDGRVFAHTTADQEVHVWKEAPAGYVLHQKLAFPPGQTDPLLSPDGESIIAAGRPTIHLWHTKDKILFSPSVSVRGDGGRFIISFSPNAALAASASFGGHIVKILDLQSGALRLTIDADMEVRCLGLTESTVAIAGRGEIATWKIPEENRVDARVGTKHKVHTISLDPSGVAFPDPRSISRDFSRIATVVYSKACSDTGHLETGVSQSLIPRLQIHDMSNGKRLACINVPHLPEWVALDEGKVWCKDRKDPVEGWTIIEGSKPGVEKIPEKIPSPQAFPWESHFGYEVIDEWVFSPTKKRLLWLPHNWRSREESKTWNGRFLGLGHGGLPEVVILEFLD</sequence>
<reference evidence="4" key="1">
    <citation type="journal article" date="2020" name="Nat. Commun.">
        <title>Large-scale genome sequencing of mycorrhizal fungi provides insights into the early evolution of symbiotic traits.</title>
        <authorList>
            <person name="Miyauchi S."/>
            <person name="Kiss E."/>
            <person name="Kuo A."/>
            <person name="Drula E."/>
            <person name="Kohler A."/>
            <person name="Sanchez-Garcia M."/>
            <person name="Morin E."/>
            <person name="Andreopoulos B."/>
            <person name="Barry K.W."/>
            <person name="Bonito G."/>
            <person name="Buee M."/>
            <person name="Carver A."/>
            <person name="Chen C."/>
            <person name="Cichocki N."/>
            <person name="Clum A."/>
            <person name="Culley D."/>
            <person name="Crous P.W."/>
            <person name="Fauchery L."/>
            <person name="Girlanda M."/>
            <person name="Hayes R.D."/>
            <person name="Keri Z."/>
            <person name="LaButti K."/>
            <person name="Lipzen A."/>
            <person name="Lombard V."/>
            <person name="Magnuson J."/>
            <person name="Maillard F."/>
            <person name="Murat C."/>
            <person name="Nolan M."/>
            <person name="Ohm R.A."/>
            <person name="Pangilinan J."/>
            <person name="Pereira M.F."/>
            <person name="Perotto S."/>
            <person name="Peter M."/>
            <person name="Pfister S."/>
            <person name="Riley R."/>
            <person name="Sitrit Y."/>
            <person name="Stielow J.B."/>
            <person name="Szollosi G."/>
            <person name="Zifcakova L."/>
            <person name="Stursova M."/>
            <person name="Spatafora J.W."/>
            <person name="Tedersoo L."/>
            <person name="Vaario L.M."/>
            <person name="Yamada A."/>
            <person name="Yan M."/>
            <person name="Wang P."/>
            <person name="Xu J."/>
            <person name="Bruns T."/>
            <person name="Baldrian P."/>
            <person name="Vilgalys R."/>
            <person name="Dunand C."/>
            <person name="Henrissat B."/>
            <person name="Grigoriev I.V."/>
            <person name="Hibbett D."/>
            <person name="Nagy L.G."/>
            <person name="Martin F.M."/>
        </authorList>
    </citation>
    <scope>NUCLEOTIDE SEQUENCE</scope>
    <source>
        <strain evidence="4">UH-Tt-Lm1</strain>
    </source>
</reference>
<dbReference type="InterPro" id="IPR056884">
    <property type="entry name" value="NPHP3-like_N"/>
</dbReference>
<dbReference type="EMBL" id="WIUZ02000003">
    <property type="protein sequence ID" value="KAF9789722.1"/>
    <property type="molecule type" value="Genomic_DNA"/>
</dbReference>
<evidence type="ECO:0000259" key="3">
    <source>
        <dbReference type="Pfam" id="PF24883"/>
    </source>
</evidence>
<comment type="caution">
    <text evidence="4">The sequence shown here is derived from an EMBL/GenBank/DDBJ whole genome shotgun (WGS) entry which is preliminary data.</text>
</comment>
<dbReference type="PANTHER" id="PTHR10039">
    <property type="entry name" value="AMELOGENIN"/>
    <property type="match status" value="1"/>
</dbReference>
<dbReference type="OrthoDB" id="308690at2759"/>
<feature type="region of interest" description="Disordered" evidence="2">
    <location>
        <begin position="156"/>
        <end position="175"/>
    </location>
</feature>
<keyword evidence="5" id="KW-1185">Reference proteome</keyword>
<name>A0A9P6HLA1_9AGAM</name>
<reference evidence="4" key="2">
    <citation type="submission" date="2020-11" db="EMBL/GenBank/DDBJ databases">
        <authorList>
            <consortium name="DOE Joint Genome Institute"/>
            <person name="Kuo A."/>
            <person name="Miyauchi S."/>
            <person name="Kiss E."/>
            <person name="Drula E."/>
            <person name="Kohler A."/>
            <person name="Sanchez-Garcia M."/>
            <person name="Andreopoulos B."/>
            <person name="Barry K.W."/>
            <person name="Bonito G."/>
            <person name="Buee M."/>
            <person name="Carver A."/>
            <person name="Chen C."/>
            <person name="Cichocki N."/>
            <person name="Clum A."/>
            <person name="Culley D."/>
            <person name="Crous P.W."/>
            <person name="Fauchery L."/>
            <person name="Girlanda M."/>
            <person name="Hayes R."/>
            <person name="Keri Z."/>
            <person name="Labutti K."/>
            <person name="Lipzen A."/>
            <person name="Lombard V."/>
            <person name="Magnuson J."/>
            <person name="Maillard F."/>
            <person name="Morin E."/>
            <person name="Murat C."/>
            <person name="Nolan M."/>
            <person name="Ohm R."/>
            <person name="Pangilinan J."/>
            <person name="Pereira M."/>
            <person name="Perotto S."/>
            <person name="Peter M."/>
            <person name="Riley R."/>
            <person name="Sitrit Y."/>
            <person name="Stielow B."/>
            <person name="Szollosi G."/>
            <person name="Zifcakova L."/>
            <person name="Stursova M."/>
            <person name="Spatafora J.W."/>
            <person name="Tedersoo L."/>
            <person name="Vaario L.-M."/>
            <person name="Yamada A."/>
            <person name="Yan M."/>
            <person name="Wang P."/>
            <person name="Xu J."/>
            <person name="Bruns T."/>
            <person name="Baldrian P."/>
            <person name="Vilgalys R."/>
            <person name="Henrissat B."/>
            <person name="Grigoriev I.V."/>
            <person name="Hibbett D."/>
            <person name="Nagy L.G."/>
            <person name="Martin F.M."/>
        </authorList>
    </citation>
    <scope>NUCLEOTIDE SEQUENCE</scope>
    <source>
        <strain evidence="4">UH-Tt-Lm1</strain>
    </source>
</reference>
<dbReference type="Gene3D" id="3.40.50.300">
    <property type="entry name" value="P-loop containing nucleotide triphosphate hydrolases"/>
    <property type="match status" value="1"/>
</dbReference>
<proteinExistence type="predicted"/>
<dbReference type="Proteomes" id="UP000736335">
    <property type="component" value="Unassembled WGS sequence"/>
</dbReference>
<feature type="compositionally biased region" description="Basic and acidic residues" evidence="2">
    <location>
        <begin position="35"/>
        <end position="51"/>
    </location>
</feature>
<accession>A0A9P6HLA1</accession>
<dbReference type="SUPFAM" id="SSF50998">
    <property type="entry name" value="Quinoprotein alcohol dehydrogenase-like"/>
    <property type="match status" value="1"/>
</dbReference>
<dbReference type="Pfam" id="PF24883">
    <property type="entry name" value="NPHP3_N"/>
    <property type="match status" value="1"/>
</dbReference>
<dbReference type="Gene3D" id="2.130.10.10">
    <property type="entry name" value="YVTN repeat-like/Quinoprotein amine dehydrogenase"/>
    <property type="match status" value="2"/>
</dbReference>
<evidence type="ECO:0000256" key="2">
    <source>
        <dbReference type="SAM" id="MobiDB-lite"/>
    </source>
</evidence>
<organism evidence="4 5">
    <name type="scientific">Thelephora terrestris</name>
    <dbReference type="NCBI Taxonomy" id="56493"/>
    <lineage>
        <taxon>Eukaryota</taxon>
        <taxon>Fungi</taxon>
        <taxon>Dikarya</taxon>
        <taxon>Basidiomycota</taxon>
        <taxon>Agaricomycotina</taxon>
        <taxon>Agaricomycetes</taxon>
        <taxon>Thelephorales</taxon>
        <taxon>Thelephoraceae</taxon>
        <taxon>Thelephora</taxon>
    </lineage>
</organism>
<protein>
    <recommendedName>
        <fullName evidence="3">Nephrocystin 3-like N-terminal domain-containing protein</fullName>
    </recommendedName>
</protein>
<feature type="region of interest" description="Disordered" evidence="2">
    <location>
        <begin position="13"/>
        <end position="101"/>
    </location>
</feature>
<dbReference type="PANTHER" id="PTHR10039:SF17">
    <property type="entry name" value="FUNGAL STAND N-TERMINAL GOODBYE DOMAIN-CONTAINING PROTEIN-RELATED"/>
    <property type="match status" value="1"/>
</dbReference>